<dbReference type="PROSITE" id="PS51195">
    <property type="entry name" value="Q_MOTIF"/>
    <property type="match status" value="1"/>
</dbReference>
<dbReference type="GO" id="GO:0003724">
    <property type="term" value="F:RNA helicase activity"/>
    <property type="evidence" value="ECO:0007669"/>
    <property type="project" value="UniProtKB-EC"/>
</dbReference>
<dbReference type="GO" id="GO:0005829">
    <property type="term" value="C:cytosol"/>
    <property type="evidence" value="ECO:0007669"/>
    <property type="project" value="TreeGrafter"/>
</dbReference>
<evidence type="ECO:0000256" key="4">
    <source>
        <dbReference type="ARBA" id="ARBA00022801"/>
    </source>
</evidence>
<evidence type="ECO:0000256" key="5">
    <source>
        <dbReference type="ARBA" id="ARBA00022806"/>
    </source>
</evidence>
<dbReference type="GO" id="GO:0005524">
    <property type="term" value="F:ATP binding"/>
    <property type="evidence" value="ECO:0007669"/>
    <property type="project" value="UniProtKB-KW"/>
</dbReference>
<keyword evidence="8" id="KW-0539">Nucleus</keyword>
<comment type="caution">
    <text evidence="15">The sequence shown here is derived from an EMBL/GenBank/DDBJ whole genome shotgun (WGS) entry which is preliminary data.</text>
</comment>
<dbReference type="CDD" id="cd17954">
    <property type="entry name" value="DEADc_DDX47"/>
    <property type="match status" value="1"/>
</dbReference>
<evidence type="ECO:0000313" key="15">
    <source>
        <dbReference type="EMBL" id="OAF68896.1"/>
    </source>
</evidence>
<dbReference type="InterPro" id="IPR014001">
    <property type="entry name" value="Helicase_ATP-bd"/>
</dbReference>
<keyword evidence="16" id="KW-1185">Reference proteome</keyword>
<dbReference type="SUPFAM" id="SSF52540">
    <property type="entry name" value="P-loop containing nucleoside triphosphate hydrolases"/>
    <property type="match status" value="1"/>
</dbReference>
<evidence type="ECO:0000256" key="9">
    <source>
        <dbReference type="ARBA" id="ARBA00024350"/>
    </source>
</evidence>
<evidence type="ECO:0000256" key="3">
    <source>
        <dbReference type="ARBA" id="ARBA00022741"/>
    </source>
</evidence>
<dbReference type="Pfam" id="PF00270">
    <property type="entry name" value="DEAD"/>
    <property type="match status" value="1"/>
</dbReference>
<comment type="subcellular location">
    <subcellularLocation>
        <location evidence="1">Nucleus</location>
    </subcellularLocation>
</comment>
<keyword evidence="3 11" id="KW-0547">Nucleotide-binding</keyword>
<dbReference type="PROSITE" id="PS51194">
    <property type="entry name" value="HELICASE_CTER"/>
    <property type="match status" value="1"/>
</dbReference>
<dbReference type="CDD" id="cd18787">
    <property type="entry name" value="SF2_C_DEAD"/>
    <property type="match status" value="1"/>
</dbReference>
<dbReference type="Gene3D" id="3.40.50.300">
    <property type="entry name" value="P-loop containing nucleotide triphosphate hydrolases"/>
    <property type="match status" value="2"/>
</dbReference>
<evidence type="ECO:0000259" key="13">
    <source>
        <dbReference type="PROSITE" id="PS51194"/>
    </source>
</evidence>
<gene>
    <name evidence="15" type="ORF">A3Q56_03355</name>
</gene>
<evidence type="ECO:0000256" key="11">
    <source>
        <dbReference type="RuleBase" id="RU000492"/>
    </source>
</evidence>
<evidence type="ECO:0000256" key="1">
    <source>
        <dbReference type="ARBA" id="ARBA00004123"/>
    </source>
</evidence>
<evidence type="ECO:0000256" key="6">
    <source>
        <dbReference type="ARBA" id="ARBA00022840"/>
    </source>
</evidence>
<dbReference type="AlphaFoldDB" id="A0A177B3U3"/>
<dbReference type="InterPro" id="IPR011545">
    <property type="entry name" value="DEAD/DEAH_box_helicase_dom"/>
</dbReference>
<keyword evidence="6 11" id="KW-0067">ATP-binding</keyword>
<feature type="domain" description="DEAD-box RNA helicase Q" evidence="14">
    <location>
        <begin position="5"/>
        <end position="33"/>
    </location>
</feature>
<dbReference type="OrthoDB" id="10261904at2759"/>
<dbReference type="GO" id="GO:0003723">
    <property type="term" value="F:RNA binding"/>
    <property type="evidence" value="ECO:0007669"/>
    <property type="project" value="UniProtKB-KW"/>
</dbReference>
<dbReference type="GO" id="GO:0016787">
    <property type="term" value="F:hydrolase activity"/>
    <property type="evidence" value="ECO:0007669"/>
    <property type="project" value="UniProtKB-KW"/>
</dbReference>
<accession>A0A177B3U3</accession>
<evidence type="ECO:0000313" key="16">
    <source>
        <dbReference type="Proteomes" id="UP000078046"/>
    </source>
</evidence>
<evidence type="ECO:0000256" key="8">
    <source>
        <dbReference type="ARBA" id="ARBA00023242"/>
    </source>
</evidence>
<dbReference type="InterPro" id="IPR014014">
    <property type="entry name" value="RNA_helicase_DEAD_Q_motif"/>
</dbReference>
<evidence type="ECO:0000259" key="12">
    <source>
        <dbReference type="PROSITE" id="PS51192"/>
    </source>
</evidence>
<dbReference type="InterPro" id="IPR001650">
    <property type="entry name" value="Helicase_C-like"/>
</dbReference>
<keyword evidence="5 11" id="KW-0347">Helicase</keyword>
<dbReference type="PROSITE" id="PS51192">
    <property type="entry name" value="HELICASE_ATP_BIND_1"/>
    <property type="match status" value="1"/>
</dbReference>
<dbReference type="GO" id="GO:0005634">
    <property type="term" value="C:nucleus"/>
    <property type="evidence" value="ECO:0007669"/>
    <property type="project" value="UniProtKB-SubCell"/>
</dbReference>
<dbReference type="EC" id="3.6.4.13" evidence="2"/>
<protein>
    <recommendedName>
        <fullName evidence="2">RNA helicase</fullName>
        <ecNumber evidence="2">3.6.4.13</ecNumber>
    </recommendedName>
</protein>
<feature type="domain" description="Helicase ATP-binding" evidence="12">
    <location>
        <begin position="36"/>
        <end position="207"/>
    </location>
</feature>
<feature type="domain" description="Helicase C-terminal" evidence="13">
    <location>
        <begin position="218"/>
        <end position="379"/>
    </location>
</feature>
<dbReference type="SMART" id="SM00487">
    <property type="entry name" value="DEXDc"/>
    <property type="match status" value="1"/>
</dbReference>
<dbReference type="InterPro" id="IPR000629">
    <property type="entry name" value="RNA-helicase_DEAD-box_CS"/>
</dbReference>
<evidence type="ECO:0000256" key="7">
    <source>
        <dbReference type="ARBA" id="ARBA00022884"/>
    </source>
</evidence>
<evidence type="ECO:0000259" key="14">
    <source>
        <dbReference type="PROSITE" id="PS51195"/>
    </source>
</evidence>
<dbReference type="PROSITE" id="PS00039">
    <property type="entry name" value="DEAD_ATP_HELICASE"/>
    <property type="match status" value="1"/>
</dbReference>
<dbReference type="Pfam" id="PF00271">
    <property type="entry name" value="Helicase_C"/>
    <property type="match status" value="1"/>
</dbReference>
<dbReference type="SMART" id="SM00490">
    <property type="entry name" value="HELICc"/>
    <property type="match status" value="1"/>
</dbReference>
<dbReference type="InterPro" id="IPR044765">
    <property type="entry name" value="DDX47/Rrp3_DEADc"/>
</dbReference>
<evidence type="ECO:0000256" key="10">
    <source>
        <dbReference type="PROSITE-ProRule" id="PRU00552"/>
    </source>
</evidence>
<dbReference type="Proteomes" id="UP000078046">
    <property type="component" value="Unassembled WGS sequence"/>
</dbReference>
<organism evidence="15 16">
    <name type="scientific">Intoshia linei</name>
    <dbReference type="NCBI Taxonomy" id="1819745"/>
    <lineage>
        <taxon>Eukaryota</taxon>
        <taxon>Metazoa</taxon>
        <taxon>Spiralia</taxon>
        <taxon>Lophotrochozoa</taxon>
        <taxon>Mesozoa</taxon>
        <taxon>Orthonectida</taxon>
        <taxon>Rhopaluridae</taxon>
        <taxon>Intoshia</taxon>
    </lineage>
</organism>
<dbReference type="PANTHER" id="PTHR47959">
    <property type="entry name" value="ATP-DEPENDENT RNA HELICASE RHLE-RELATED"/>
    <property type="match status" value="1"/>
</dbReference>
<keyword evidence="7" id="KW-0694">RNA-binding</keyword>
<dbReference type="EMBL" id="LWCA01000371">
    <property type="protein sequence ID" value="OAF68896.1"/>
    <property type="molecule type" value="Genomic_DNA"/>
</dbReference>
<proteinExistence type="inferred from homology"/>
<keyword evidence="4 11" id="KW-0378">Hydrolase</keyword>
<feature type="short sequence motif" description="Q motif" evidence="10">
    <location>
        <begin position="5"/>
        <end position="33"/>
    </location>
</feature>
<dbReference type="PANTHER" id="PTHR47959:SF20">
    <property type="entry name" value="RNA HELICASE"/>
    <property type="match status" value="1"/>
</dbReference>
<dbReference type="InterPro" id="IPR027417">
    <property type="entry name" value="P-loop_NTPase"/>
</dbReference>
<dbReference type="InterPro" id="IPR050079">
    <property type="entry name" value="DEAD_box_RNA_helicase"/>
</dbReference>
<sequence>MTELSGFKQLGVIDVLCDTVKTLNWTEPTKIQKESIPNILLGKDVIGLAETGSGKTAAFCIPILQKLMEKSSRLFCLILTPTRELALQIAEQMNALGSIIGVEVATIVGGMNMVQQAIALSKKPHIVIGTPGRLVDHFRNTKGFNMKNVKFLVMDEADRILGMDFEEEVTSIVQQLPHDRQTLLFSATMTNKVEKLQRACLKDALRIDICEKYQTVEKLSQNYCFIPSKFKDGYLICVLNQICDGKSVIVFCSTCNGTQRVSIMLKLLGYLSIPLNGQMSQEKRIASLNKFRHKSNGILVATDVASRGLDIPHVDCVINYDVPTHSKDYIHRVGRTARAGRSGKAITLVTQYDVELYIKIESSLGYKLPLYDVNEDSVLNLMESISEAQRQARMECREIDRRKRKYKKTDNDESNLGLRYKFKRKRVQK</sequence>
<comment type="similarity">
    <text evidence="9">Belongs to the DEAD box helicase family. DDX47/RRP3 subfamily.</text>
</comment>
<name>A0A177B3U3_9BILA</name>
<reference evidence="15 16" key="1">
    <citation type="submission" date="2016-04" db="EMBL/GenBank/DDBJ databases">
        <title>The genome of Intoshia linei affirms orthonectids as highly simplified spiralians.</title>
        <authorList>
            <person name="Mikhailov K.V."/>
            <person name="Slusarev G.S."/>
            <person name="Nikitin M.A."/>
            <person name="Logacheva M.D."/>
            <person name="Penin A."/>
            <person name="Aleoshin V."/>
            <person name="Panchin Y.V."/>
        </authorList>
    </citation>
    <scope>NUCLEOTIDE SEQUENCE [LARGE SCALE GENOMIC DNA]</scope>
    <source>
        <strain evidence="15">Intl2013</strain>
        <tissue evidence="15">Whole animal</tissue>
    </source>
</reference>
<evidence type="ECO:0000256" key="2">
    <source>
        <dbReference type="ARBA" id="ARBA00012552"/>
    </source>
</evidence>